<dbReference type="RefSeq" id="WP_163104918.1">
    <property type="nucleotide sequence ID" value="NZ_JAAAWO010000001.1"/>
</dbReference>
<keyword evidence="3" id="KW-1185">Reference proteome</keyword>
<dbReference type="AlphaFoldDB" id="A0A6N9TFI9"/>
<evidence type="ECO:0000256" key="1">
    <source>
        <dbReference type="SAM" id="SignalP"/>
    </source>
</evidence>
<evidence type="ECO:0000313" key="2">
    <source>
        <dbReference type="EMBL" id="NDW14309.1"/>
    </source>
</evidence>
<feature type="signal peptide" evidence="1">
    <location>
        <begin position="1"/>
        <end position="20"/>
    </location>
</feature>
<evidence type="ECO:0008006" key="4">
    <source>
        <dbReference type="Google" id="ProtNLM"/>
    </source>
</evidence>
<feature type="chain" id="PRO_5026660437" description="PEP-CTERM sorting domain-containing protein" evidence="1">
    <location>
        <begin position="21"/>
        <end position="410"/>
    </location>
</feature>
<proteinExistence type="predicted"/>
<dbReference type="EMBL" id="JAAAWO010000001">
    <property type="protein sequence ID" value="NDW14309.1"/>
    <property type="molecule type" value="Genomic_DNA"/>
</dbReference>
<protein>
    <recommendedName>
        <fullName evidence="4">PEP-CTERM sorting domain-containing protein</fullName>
    </recommendedName>
</protein>
<comment type="caution">
    <text evidence="2">The sequence shown here is derived from an EMBL/GenBank/DDBJ whole genome shotgun (WGS) entry which is preliminary data.</text>
</comment>
<accession>A0A6N9TFI9</accession>
<reference evidence="2 3" key="1">
    <citation type="submission" date="2020-01" db="EMBL/GenBank/DDBJ databases">
        <title>Genomes of bacteria type strains.</title>
        <authorList>
            <person name="Chen J."/>
            <person name="Zhu S."/>
            <person name="Yang J."/>
        </authorList>
    </citation>
    <scope>NUCLEOTIDE SEQUENCE [LARGE SCALE GENOMIC DNA]</scope>
    <source>
        <strain evidence="2 3">LMG 24078</strain>
    </source>
</reference>
<sequence>MKKLILGTLVGLAMASSAAASVVTLDYSKVAGASGTINFDTIDFPPFFPVSYYIDETENGFVDDGEFVFDFGTDLEVGTLQLGTSNTAIGTGSTAPYRLVADYLLIGEAVVTDGEAAALLQAGADFDGVSLNAYIDSVLAVTGNCSAPGGFARDCAAIARVNGENLLDGLNGNDPTAATEELLAANLTEGIFNLFLADTSGQRVGFAGSFGVTNTQLNFGGQINLEIDGALVQAEQGLLFDEYGNSFADILADGTALPPTLTFKTTIQDSSRLPGTLQSQEVGTNNPAGNANGEQLYYYTDTNLTVAEVTAMANTCPGFGGSNPGDISFGGCSSIIGANGPADSLWDDLRATVRAAGGCASDSASASCSLNLLARTTQLDGNATIEATAPGTLMISALGLMMLGFRRKFF</sequence>
<dbReference type="Proteomes" id="UP000471381">
    <property type="component" value="Unassembled WGS sequence"/>
</dbReference>
<evidence type="ECO:0000313" key="3">
    <source>
        <dbReference type="Proteomes" id="UP000471381"/>
    </source>
</evidence>
<gene>
    <name evidence="2" type="ORF">GTQ48_02005</name>
</gene>
<keyword evidence="1" id="KW-0732">Signal</keyword>
<organism evidence="2 3">
    <name type="scientific">Alteromonas genovensis</name>
    <dbReference type="NCBI Taxonomy" id="471225"/>
    <lineage>
        <taxon>Bacteria</taxon>
        <taxon>Pseudomonadati</taxon>
        <taxon>Pseudomonadota</taxon>
        <taxon>Gammaproteobacteria</taxon>
        <taxon>Alteromonadales</taxon>
        <taxon>Alteromonadaceae</taxon>
        <taxon>Alteromonas/Salinimonas group</taxon>
        <taxon>Alteromonas</taxon>
    </lineage>
</organism>
<name>A0A6N9TFI9_9ALTE</name>